<evidence type="ECO:0000313" key="7">
    <source>
        <dbReference type="EMBL" id="GGO28888.1"/>
    </source>
</evidence>
<feature type="domain" description="Major facilitator superfamily (MFS) profile" evidence="6">
    <location>
        <begin position="1"/>
        <end position="382"/>
    </location>
</feature>
<accession>A0A918DC69</accession>
<evidence type="ECO:0000256" key="1">
    <source>
        <dbReference type="ARBA" id="ARBA00004141"/>
    </source>
</evidence>
<dbReference type="InterPro" id="IPR051788">
    <property type="entry name" value="MFS_Transporter"/>
</dbReference>
<protein>
    <submittedName>
        <fullName evidence="7">MFS transporter</fullName>
    </submittedName>
</protein>
<feature type="transmembrane region" description="Helical" evidence="5">
    <location>
        <begin position="330"/>
        <end position="352"/>
    </location>
</feature>
<dbReference type="RefSeq" id="WP_146285057.1">
    <property type="nucleotide sequence ID" value="NZ_BMLP01000001.1"/>
</dbReference>
<feature type="transmembrane region" description="Helical" evidence="5">
    <location>
        <begin position="9"/>
        <end position="29"/>
    </location>
</feature>
<feature type="transmembrane region" description="Helical" evidence="5">
    <location>
        <begin position="272"/>
        <end position="290"/>
    </location>
</feature>
<feature type="transmembrane region" description="Helical" evidence="5">
    <location>
        <begin position="162"/>
        <end position="181"/>
    </location>
</feature>
<dbReference type="GO" id="GO:0022857">
    <property type="term" value="F:transmembrane transporter activity"/>
    <property type="evidence" value="ECO:0007669"/>
    <property type="project" value="InterPro"/>
</dbReference>
<feature type="transmembrane region" description="Helical" evidence="5">
    <location>
        <begin position="358"/>
        <end position="378"/>
    </location>
</feature>
<dbReference type="GO" id="GO:0016020">
    <property type="term" value="C:membrane"/>
    <property type="evidence" value="ECO:0007669"/>
    <property type="project" value="UniProtKB-SubCell"/>
</dbReference>
<dbReference type="InterPro" id="IPR011701">
    <property type="entry name" value="MFS"/>
</dbReference>
<keyword evidence="8" id="KW-1185">Reference proteome</keyword>
<dbReference type="Pfam" id="PF07690">
    <property type="entry name" value="MFS_1"/>
    <property type="match status" value="1"/>
</dbReference>
<dbReference type="PANTHER" id="PTHR23514">
    <property type="entry name" value="BYPASS OF STOP CODON PROTEIN 6"/>
    <property type="match status" value="1"/>
</dbReference>
<feature type="transmembrane region" description="Helical" evidence="5">
    <location>
        <begin position="296"/>
        <end position="318"/>
    </location>
</feature>
<reference evidence="7 8" key="1">
    <citation type="journal article" date="2014" name="Int. J. Syst. Evol. Microbiol.">
        <title>Complete genome sequence of Corynebacterium casei LMG S-19264T (=DSM 44701T), isolated from a smear-ripened cheese.</title>
        <authorList>
            <consortium name="US DOE Joint Genome Institute (JGI-PGF)"/>
            <person name="Walter F."/>
            <person name="Albersmeier A."/>
            <person name="Kalinowski J."/>
            <person name="Ruckert C."/>
        </authorList>
    </citation>
    <scope>NUCLEOTIDE SEQUENCE [LARGE SCALE GENOMIC DNA]</scope>
    <source>
        <strain evidence="7 8">CGMCC 1.7029</strain>
    </source>
</reference>
<proteinExistence type="predicted"/>
<gene>
    <name evidence="7" type="ORF">GCM10010991_12160</name>
</gene>
<dbReference type="Proteomes" id="UP000598196">
    <property type="component" value="Unassembled WGS sequence"/>
</dbReference>
<dbReference type="PANTHER" id="PTHR23514:SF13">
    <property type="entry name" value="INNER MEMBRANE PROTEIN YBJJ"/>
    <property type="match status" value="1"/>
</dbReference>
<dbReference type="InterPro" id="IPR036259">
    <property type="entry name" value="MFS_trans_sf"/>
</dbReference>
<name>A0A918DC69_9RHOB</name>
<dbReference type="EMBL" id="BMLP01000001">
    <property type="protein sequence ID" value="GGO28888.1"/>
    <property type="molecule type" value="Genomic_DNA"/>
</dbReference>
<comment type="subcellular location">
    <subcellularLocation>
        <location evidence="1">Membrane</location>
        <topology evidence="1">Multi-pass membrane protein</topology>
    </subcellularLocation>
</comment>
<evidence type="ECO:0000256" key="2">
    <source>
        <dbReference type="ARBA" id="ARBA00022692"/>
    </source>
</evidence>
<dbReference type="PROSITE" id="PS50850">
    <property type="entry name" value="MFS"/>
    <property type="match status" value="1"/>
</dbReference>
<keyword evidence="2 5" id="KW-0812">Transmembrane</keyword>
<keyword evidence="3 5" id="KW-1133">Transmembrane helix</keyword>
<dbReference type="InterPro" id="IPR020846">
    <property type="entry name" value="MFS_dom"/>
</dbReference>
<comment type="caution">
    <text evidence="7">The sequence shown here is derived from an EMBL/GenBank/DDBJ whole genome shotgun (WGS) entry which is preliminary data.</text>
</comment>
<evidence type="ECO:0000256" key="3">
    <source>
        <dbReference type="ARBA" id="ARBA00022989"/>
    </source>
</evidence>
<dbReference type="AlphaFoldDB" id="A0A918DC69"/>
<evidence type="ECO:0000256" key="5">
    <source>
        <dbReference type="SAM" id="Phobius"/>
    </source>
</evidence>
<evidence type="ECO:0000256" key="4">
    <source>
        <dbReference type="ARBA" id="ARBA00023136"/>
    </source>
</evidence>
<dbReference type="OrthoDB" id="9810941at2"/>
<feature type="transmembrane region" description="Helical" evidence="5">
    <location>
        <begin position="41"/>
        <end position="61"/>
    </location>
</feature>
<dbReference type="SUPFAM" id="SSF103473">
    <property type="entry name" value="MFS general substrate transporter"/>
    <property type="match status" value="1"/>
</dbReference>
<dbReference type="CDD" id="cd17393">
    <property type="entry name" value="MFS_MosC_like"/>
    <property type="match status" value="1"/>
</dbReference>
<sequence>MSSPQKGRVAVASLFLVNGAIMGAWAPQIPQILPRHGIQEAVMGLLLLGLGLGAVSAMLFAGRLIHRFGSVRVVLGFALAMIAVFPLVALAPTLPTLALSMFALGAAAGCMDVAMNANAVEVERALGRAIMSSSHGFWSLGGFAGAALGGWLIAATGAVTQAVLVSVALALIIALAVPFLYHAPKTPEAEGGEAPRPSVLPRSPRVWLLGLTALLCMTPEGAIMDWSALYLIDDLGIGTGAAGLGFALFSGAMATMRFAGDAVRNRFGAVRTLRVSALVAAVAMIAASLAPTPDLAMLAFAVAGLGIANTVPILFSAAGNLQGMSPGAGLATVTMVGYAGILVAPSTIGYIAEHAGFRFTWAGLALCLIVVASLARLARDADLIRR</sequence>
<organism evidence="7 8">
    <name type="scientific">Gemmobacter aquaticus</name>
    <dbReference type="NCBI Taxonomy" id="490185"/>
    <lineage>
        <taxon>Bacteria</taxon>
        <taxon>Pseudomonadati</taxon>
        <taxon>Pseudomonadota</taxon>
        <taxon>Alphaproteobacteria</taxon>
        <taxon>Rhodobacterales</taxon>
        <taxon>Paracoccaceae</taxon>
        <taxon>Gemmobacter</taxon>
    </lineage>
</organism>
<evidence type="ECO:0000259" key="6">
    <source>
        <dbReference type="PROSITE" id="PS50850"/>
    </source>
</evidence>
<evidence type="ECO:0000313" key="8">
    <source>
        <dbReference type="Proteomes" id="UP000598196"/>
    </source>
</evidence>
<feature type="transmembrane region" description="Helical" evidence="5">
    <location>
        <begin position="235"/>
        <end position="260"/>
    </location>
</feature>
<feature type="transmembrane region" description="Helical" evidence="5">
    <location>
        <begin position="136"/>
        <end position="156"/>
    </location>
</feature>
<feature type="transmembrane region" description="Helical" evidence="5">
    <location>
        <begin position="73"/>
        <end position="91"/>
    </location>
</feature>
<keyword evidence="4 5" id="KW-0472">Membrane</keyword>
<dbReference type="Gene3D" id="1.20.1250.20">
    <property type="entry name" value="MFS general substrate transporter like domains"/>
    <property type="match status" value="2"/>
</dbReference>